<evidence type="ECO:0000313" key="4">
    <source>
        <dbReference type="WBParaSite" id="HPBE_0002597501-mRNA-1"/>
    </source>
</evidence>
<dbReference type="Gene3D" id="3.40.50.10540">
    <property type="entry name" value="Crotonobetainyl-coa:carnitine coa-transferase, domain 1"/>
    <property type="match status" value="1"/>
</dbReference>
<accession>A0A183GTF5</accession>
<dbReference type="PANTHER" id="PTHR48228:SF5">
    <property type="entry name" value="ALPHA-METHYLACYL-COA RACEMASE"/>
    <property type="match status" value="1"/>
</dbReference>
<dbReference type="WBParaSite" id="HPBE_0002597501-mRNA-1">
    <property type="protein sequence ID" value="HPBE_0002597501-mRNA-1"/>
    <property type="gene ID" value="HPBE_0002597501"/>
</dbReference>
<dbReference type="OrthoDB" id="5863171at2759"/>
<protein>
    <submittedName>
        <fullName evidence="4">CoA transferase</fullName>
    </submittedName>
</protein>
<proteinExistence type="inferred from homology"/>
<accession>A0A3P8DTG9</accession>
<reference evidence="4" key="2">
    <citation type="submission" date="2019-09" db="UniProtKB">
        <authorList>
            <consortium name="WormBaseParasite"/>
        </authorList>
    </citation>
    <scope>IDENTIFICATION</scope>
</reference>
<dbReference type="Proteomes" id="UP000050761">
    <property type="component" value="Unassembled WGS sequence"/>
</dbReference>
<dbReference type="PANTHER" id="PTHR48228">
    <property type="entry name" value="SUCCINYL-COA--D-CITRAMALATE COA-TRANSFERASE"/>
    <property type="match status" value="1"/>
</dbReference>
<comment type="similarity">
    <text evidence="1">Belongs to the CoA-transferase III family.</text>
</comment>
<dbReference type="AlphaFoldDB" id="A0A183GTF5"/>
<dbReference type="GO" id="GO:0008206">
    <property type="term" value="P:bile acid metabolic process"/>
    <property type="evidence" value="ECO:0007669"/>
    <property type="project" value="TreeGrafter"/>
</dbReference>
<dbReference type="InterPro" id="IPR023606">
    <property type="entry name" value="CoA-Trfase_III_dom_1_sf"/>
</dbReference>
<dbReference type="GO" id="GO:0008111">
    <property type="term" value="F:alpha-methylacyl-CoA racemase activity"/>
    <property type="evidence" value="ECO:0007669"/>
    <property type="project" value="TreeGrafter"/>
</dbReference>
<evidence type="ECO:0000256" key="1">
    <source>
        <dbReference type="ARBA" id="ARBA00008383"/>
    </source>
</evidence>
<organism evidence="3 4">
    <name type="scientific">Heligmosomoides polygyrus</name>
    <name type="common">Parasitic roundworm</name>
    <dbReference type="NCBI Taxonomy" id="6339"/>
    <lineage>
        <taxon>Eukaryota</taxon>
        <taxon>Metazoa</taxon>
        <taxon>Ecdysozoa</taxon>
        <taxon>Nematoda</taxon>
        <taxon>Chromadorea</taxon>
        <taxon>Rhabditida</taxon>
        <taxon>Rhabditina</taxon>
        <taxon>Rhabditomorpha</taxon>
        <taxon>Strongyloidea</taxon>
        <taxon>Heligmosomidae</taxon>
        <taxon>Heligmosomoides</taxon>
    </lineage>
</organism>
<dbReference type="InterPro" id="IPR003673">
    <property type="entry name" value="CoA-Trfase_fam_III"/>
</dbReference>
<evidence type="ECO:0000313" key="3">
    <source>
        <dbReference type="Proteomes" id="UP000050761"/>
    </source>
</evidence>
<gene>
    <name evidence="2" type="ORF">HPBE_LOCUS25975</name>
</gene>
<name>A0A183GTF5_HELPZ</name>
<sequence>MFVEIDATSLYRLIPFADPLFSVRMNRTLLQGVRVIELEGLAPVPHCGMVLADFGASVTVIEKPGGSDDAHRMGKNKVVKRLDLKSSEDVEKFKQLCRASDVFLDPYRPGVLEKLGLDPVQLLEVRLQVLLQQISRECRMLLNLLIQQGENKGLVICRLTGYGQTGPMAQEAGHDINYVSITGEKSIRY</sequence>
<dbReference type="Pfam" id="PF02515">
    <property type="entry name" value="CoA_transf_3"/>
    <property type="match status" value="2"/>
</dbReference>
<dbReference type="EMBL" id="UZAH01038947">
    <property type="protein sequence ID" value="VDP55002.1"/>
    <property type="molecule type" value="Genomic_DNA"/>
</dbReference>
<keyword evidence="3" id="KW-1185">Reference proteome</keyword>
<dbReference type="GO" id="GO:0005739">
    <property type="term" value="C:mitochondrion"/>
    <property type="evidence" value="ECO:0007669"/>
    <property type="project" value="TreeGrafter"/>
</dbReference>
<evidence type="ECO:0000313" key="2">
    <source>
        <dbReference type="EMBL" id="VDP55002.1"/>
    </source>
</evidence>
<dbReference type="SUPFAM" id="SSF89796">
    <property type="entry name" value="CoA-transferase family III (CaiB/BaiF)"/>
    <property type="match status" value="1"/>
</dbReference>
<dbReference type="InterPro" id="IPR050509">
    <property type="entry name" value="CoA-transferase_III"/>
</dbReference>
<reference evidence="2 3" key="1">
    <citation type="submission" date="2018-11" db="EMBL/GenBank/DDBJ databases">
        <authorList>
            <consortium name="Pathogen Informatics"/>
        </authorList>
    </citation>
    <scope>NUCLEOTIDE SEQUENCE [LARGE SCALE GENOMIC DNA]</scope>
</reference>